<protein>
    <recommendedName>
        <fullName evidence="6">MYND-type domain-containing protein</fullName>
    </recommendedName>
</protein>
<dbReference type="PROSITE" id="PS01360">
    <property type="entry name" value="ZF_MYND_1"/>
    <property type="match status" value="1"/>
</dbReference>
<proteinExistence type="predicted"/>
<gene>
    <name evidence="7" type="primary">AVEN_202910_1</name>
    <name evidence="7" type="ORF">CDAR_18142</name>
</gene>
<evidence type="ECO:0000256" key="1">
    <source>
        <dbReference type="ARBA" id="ARBA00022723"/>
    </source>
</evidence>
<accession>A0AAV4QZD4</accession>
<evidence type="ECO:0000256" key="2">
    <source>
        <dbReference type="ARBA" id="ARBA00022771"/>
    </source>
</evidence>
<evidence type="ECO:0000256" key="3">
    <source>
        <dbReference type="ARBA" id="ARBA00022833"/>
    </source>
</evidence>
<evidence type="ECO:0000313" key="7">
    <source>
        <dbReference type="EMBL" id="GIY14835.1"/>
    </source>
</evidence>
<evidence type="ECO:0000259" key="6">
    <source>
        <dbReference type="PROSITE" id="PS50865"/>
    </source>
</evidence>
<keyword evidence="2 4" id="KW-0863">Zinc-finger</keyword>
<feature type="compositionally biased region" description="Basic residues" evidence="5">
    <location>
        <begin position="283"/>
        <end position="298"/>
    </location>
</feature>
<dbReference type="GO" id="GO:0008270">
    <property type="term" value="F:zinc ion binding"/>
    <property type="evidence" value="ECO:0007669"/>
    <property type="project" value="UniProtKB-KW"/>
</dbReference>
<dbReference type="SUPFAM" id="SSF144232">
    <property type="entry name" value="HIT/MYND zinc finger-like"/>
    <property type="match status" value="1"/>
</dbReference>
<feature type="region of interest" description="Disordered" evidence="5">
    <location>
        <begin position="708"/>
        <end position="727"/>
    </location>
</feature>
<keyword evidence="1" id="KW-0479">Metal-binding</keyword>
<feature type="region of interest" description="Disordered" evidence="5">
    <location>
        <begin position="260"/>
        <end position="307"/>
    </location>
</feature>
<evidence type="ECO:0000313" key="8">
    <source>
        <dbReference type="Proteomes" id="UP001054837"/>
    </source>
</evidence>
<dbReference type="Pfam" id="PF01753">
    <property type="entry name" value="zf-MYND"/>
    <property type="match status" value="1"/>
</dbReference>
<feature type="compositionally biased region" description="Polar residues" evidence="5">
    <location>
        <begin position="568"/>
        <end position="583"/>
    </location>
</feature>
<name>A0AAV4QZD4_9ARAC</name>
<keyword evidence="8" id="KW-1185">Reference proteome</keyword>
<sequence>MQKCCVIRRYAEEYRRWETAKNSPSSGNAAVELCNKRIKNYLITEEYCTPVTKTPLSIFNKFEVEQLRKTLNMDDVAFLMKNCCVPCKVHIKRLPEEEIVKYTSEKNEKLNTNIQDQPLLKEKKVVQHNLRDNSRVTSELFNQFKRSRKKYLNRKLHQAEMGDFNGSSSEEIGASSGEEFKIDGPSTSTRHFKKKKLSYEDDMEWDPNCDNGYNPNAIIPRKKGLRINLRRKRIESSSSSADEEFLNYASELQNVNQCYSENTRSPVRSKKISGYKKANVSKSPKKKYSVRKTVKKRSTNSPPDFENKSISEIIQHMKNFKNQNGKKQLLEKRKNLKINESNGSNADEMYPPVKQRKSHLFNIADESTSAVNSVQAVLFRIVNAICRFEGGVVKINKNRKKKCKWCEAPINKVNYDLCVKCRKVSKDSKNILQNANVESTLQDANGKSTMQDANGESTMQDANGESTMQDANGVSTLQDANGESTLQDANGESTLKNKNANKVKSFKGGMNNKFRSTSTIKNKLYKNLPKYDQQRLAGQFSIGKGYNHLKSLKSPEFSDVSEKEIKHPSSNVGDSSLIENSENVKVKKKRKLTASNKSDLKVAKKKKRNTEIPKSNELKSTVQSSASPVLKTIKNNRKQMLPTTVQNGIFSITLPDSYQELEIPKIKAKLGFYKNIKNLDKHAVDITKKIPLKKFKNKRGQLIVNNAQHGSASLPSMPSLDKLSETSPSPLDLPLTYELGSLPSTNIINSSIEDPIETFKERMIASVSISTSIYSPEPNLQIFSNSMTTTSIPYETPIDGESSISSFLNNPQLAIDTIPSGISGDAFISFENPDLHSAVNAPAQNTSTFATEGYNGSDFGALIKDVTCANSNIPSLSNIFDQTIQTKQSDNCENSDINKDSNKISGSCLELSSSISDSLENFSYPSEIENLSSEALFHYCSAELDALCILCVVDMSNNPKWSLNERIVAHEKEVEKYKNAGTVDKDIVEKLKMDELILKIALSLQNHYGNFMRLSDSMQKKTKFLQIKKESNLESSCQFSNSHSVPFPQEISKINEGVSLSTVLAMENESCNFIPQSTEPVNHIKKIQTQIQSMQENSLFPESEHLGIVHHYPSIMPAIPSITPRTDITTSEFRETPSRGSGPRTPARPESAMSHNEERILTPMQVKKENFEASASSLSQCAYSQNTYSTHLPVVTPNISQSTTPVNNLAYSQNTFSSPHLSIATSNITQSTIPVNNLAYSQNPLSPHLSVATSNISQSTVPVNNLAVVDISPANTQVVNTFCNQSLQCVPPNVSISNNNQIQNVLRMQQRHVLPPNMTVPFHNNPNFSKFFLNLATKQPQPPPSNIATSVNHNIPTTNVIIGNGQMYNVHQVVLPRTTSVPPRYAQPSMNNTMNHYVYKQPTASTERIVVNNTGQNNYGIPNTIANTAVINSQQVSQVCNTNSYQQSMQQIPNSINQASANAALLMSSNKEEVASDMFCAVCGKSATLRCKQCAKVAYCNTNCAKSYWHARHKMECKSMLG</sequence>
<feature type="region of interest" description="Disordered" evidence="5">
    <location>
        <begin position="442"/>
        <end position="466"/>
    </location>
</feature>
<dbReference type="Proteomes" id="UP001054837">
    <property type="component" value="Unassembled WGS sequence"/>
</dbReference>
<comment type="caution">
    <text evidence="7">The sequence shown here is derived from an EMBL/GenBank/DDBJ whole genome shotgun (WGS) entry which is preliminary data.</text>
</comment>
<evidence type="ECO:0000256" key="4">
    <source>
        <dbReference type="PROSITE-ProRule" id="PRU00134"/>
    </source>
</evidence>
<dbReference type="InterPro" id="IPR002893">
    <property type="entry name" value="Znf_MYND"/>
</dbReference>
<keyword evidence="3" id="KW-0862">Zinc</keyword>
<feature type="domain" description="MYND-type" evidence="6">
    <location>
        <begin position="1480"/>
        <end position="1517"/>
    </location>
</feature>
<feature type="region of interest" description="Disordered" evidence="5">
    <location>
        <begin position="1131"/>
        <end position="1154"/>
    </location>
</feature>
<organism evidence="7 8">
    <name type="scientific">Caerostris darwini</name>
    <dbReference type="NCBI Taxonomy" id="1538125"/>
    <lineage>
        <taxon>Eukaryota</taxon>
        <taxon>Metazoa</taxon>
        <taxon>Ecdysozoa</taxon>
        <taxon>Arthropoda</taxon>
        <taxon>Chelicerata</taxon>
        <taxon>Arachnida</taxon>
        <taxon>Araneae</taxon>
        <taxon>Araneomorphae</taxon>
        <taxon>Entelegynae</taxon>
        <taxon>Araneoidea</taxon>
        <taxon>Araneidae</taxon>
        <taxon>Caerostris</taxon>
    </lineage>
</organism>
<feature type="region of interest" description="Disordered" evidence="5">
    <location>
        <begin position="559"/>
        <end position="625"/>
    </location>
</feature>
<reference evidence="7 8" key="1">
    <citation type="submission" date="2021-06" db="EMBL/GenBank/DDBJ databases">
        <title>Caerostris darwini draft genome.</title>
        <authorList>
            <person name="Kono N."/>
            <person name="Arakawa K."/>
        </authorList>
    </citation>
    <scope>NUCLEOTIDE SEQUENCE [LARGE SCALE GENOMIC DNA]</scope>
</reference>
<dbReference type="Gene3D" id="6.10.140.2220">
    <property type="match status" value="1"/>
</dbReference>
<dbReference type="PROSITE" id="PS50865">
    <property type="entry name" value="ZF_MYND_2"/>
    <property type="match status" value="1"/>
</dbReference>
<dbReference type="EMBL" id="BPLQ01005413">
    <property type="protein sequence ID" value="GIY14835.1"/>
    <property type="molecule type" value="Genomic_DNA"/>
</dbReference>
<evidence type="ECO:0000256" key="5">
    <source>
        <dbReference type="SAM" id="MobiDB-lite"/>
    </source>
</evidence>